<organism evidence="1 2">
    <name type="scientific">Nocardia camponoti</name>
    <dbReference type="NCBI Taxonomy" id="1616106"/>
    <lineage>
        <taxon>Bacteria</taxon>
        <taxon>Bacillati</taxon>
        <taxon>Actinomycetota</taxon>
        <taxon>Actinomycetes</taxon>
        <taxon>Mycobacteriales</taxon>
        <taxon>Nocardiaceae</taxon>
        <taxon>Nocardia</taxon>
    </lineage>
</organism>
<evidence type="ECO:0000313" key="1">
    <source>
        <dbReference type="EMBL" id="GGK32575.1"/>
    </source>
</evidence>
<gene>
    <name evidence="1" type="ORF">GCM10011591_00350</name>
</gene>
<reference evidence="1" key="2">
    <citation type="submission" date="2020-09" db="EMBL/GenBank/DDBJ databases">
        <authorList>
            <person name="Sun Q."/>
            <person name="Zhou Y."/>
        </authorList>
    </citation>
    <scope>NUCLEOTIDE SEQUENCE</scope>
    <source>
        <strain evidence="1">CGMCC 4.7278</strain>
    </source>
</reference>
<comment type="caution">
    <text evidence="1">The sequence shown here is derived from an EMBL/GenBank/DDBJ whole genome shotgun (WGS) entry which is preliminary data.</text>
</comment>
<dbReference type="RefSeq" id="WP_188826663.1">
    <property type="nucleotide sequence ID" value="NZ_BMMW01000001.1"/>
</dbReference>
<accession>A0A917Q725</accession>
<sequence>MPRNRPSEVRAAAALRPRPRGAASAIDGLSSSANSEIARLERTRNYLRTGDVGNAVRLWQNHVRRPTRELQHYYEFGDVHDFCCGSQVEARDLLDIVISAMSPRSARELRTIIGRLDAQLEF</sequence>
<keyword evidence="2" id="KW-1185">Reference proteome</keyword>
<protein>
    <submittedName>
        <fullName evidence="1">Uncharacterized protein</fullName>
    </submittedName>
</protein>
<dbReference type="Proteomes" id="UP000612956">
    <property type="component" value="Unassembled WGS sequence"/>
</dbReference>
<evidence type="ECO:0000313" key="2">
    <source>
        <dbReference type="Proteomes" id="UP000612956"/>
    </source>
</evidence>
<proteinExistence type="predicted"/>
<reference evidence="1" key="1">
    <citation type="journal article" date="2014" name="Int. J. Syst. Evol. Microbiol.">
        <title>Complete genome sequence of Corynebacterium casei LMG S-19264T (=DSM 44701T), isolated from a smear-ripened cheese.</title>
        <authorList>
            <consortium name="US DOE Joint Genome Institute (JGI-PGF)"/>
            <person name="Walter F."/>
            <person name="Albersmeier A."/>
            <person name="Kalinowski J."/>
            <person name="Ruckert C."/>
        </authorList>
    </citation>
    <scope>NUCLEOTIDE SEQUENCE</scope>
    <source>
        <strain evidence="1">CGMCC 4.7278</strain>
    </source>
</reference>
<dbReference type="EMBL" id="BMMW01000001">
    <property type="protein sequence ID" value="GGK32575.1"/>
    <property type="molecule type" value="Genomic_DNA"/>
</dbReference>
<name>A0A917Q725_9NOCA</name>
<dbReference type="AlphaFoldDB" id="A0A917Q725"/>